<organism evidence="2 3">
    <name type="scientific">Caenorhabditis auriculariae</name>
    <dbReference type="NCBI Taxonomy" id="2777116"/>
    <lineage>
        <taxon>Eukaryota</taxon>
        <taxon>Metazoa</taxon>
        <taxon>Ecdysozoa</taxon>
        <taxon>Nematoda</taxon>
        <taxon>Chromadorea</taxon>
        <taxon>Rhabditida</taxon>
        <taxon>Rhabditina</taxon>
        <taxon>Rhabditomorpha</taxon>
        <taxon>Rhabditoidea</taxon>
        <taxon>Rhabditidae</taxon>
        <taxon>Peloderinae</taxon>
        <taxon>Caenorhabditis</taxon>
    </lineage>
</organism>
<feature type="region of interest" description="Disordered" evidence="1">
    <location>
        <begin position="1"/>
        <end position="36"/>
    </location>
</feature>
<proteinExistence type="predicted"/>
<feature type="compositionally biased region" description="Low complexity" evidence="1">
    <location>
        <begin position="105"/>
        <end position="116"/>
    </location>
</feature>
<feature type="region of interest" description="Disordered" evidence="1">
    <location>
        <begin position="71"/>
        <end position="118"/>
    </location>
</feature>
<sequence length="406" mass="45231">MPRGRKRDIDLIDTGQDSKIKKDDLASRPSNEPETTLDSVNQIEVQNIKRSEFILCFKLLIVLTKIQEADEQEDDGFPKSTTSDFVNRPNPKEQKPADDVTKQHNSATASTSSCSNQFSPASLAPHELAQRFLFTADGSRTIPYAQNKELIREFLAERKEIKVDHLTEAALLARGTDKEMQLLTLAGYGLIINRELDRLYDIVNYSSRSSKSNGVHTTEVSLLPTSRFNHDAVLTLSPLTSLIHELSGETCDLATAALAGPLPNVSTVNSIVTQLVSNVLHSIFDEHPDSLVLTAATSNTTYVRLHHDFIFNLVDIIAAATNLQTCVADAQQQMKQRANIGKMVRSQSINFFDNKRKAFVKTNSKSELQALLRRVHDRKLLDPTEGIVFPNGDEDSQESQNIEDDE</sequence>
<dbReference type="EMBL" id="CAJGYM010000018">
    <property type="protein sequence ID" value="CAD6190915.1"/>
    <property type="molecule type" value="Genomic_DNA"/>
</dbReference>
<evidence type="ECO:0000313" key="2">
    <source>
        <dbReference type="EMBL" id="CAD6190915.1"/>
    </source>
</evidence>
<gene>
    <name evidence="2" type="ORF">CAUJ_LOCUS6834</name>
</gene>
<feature type="region of interest" description="Disordered" evidence="1">
    <location>
        <begin position="384"/>
        <end position="406"/>
    </location>
</feature>
<name>A0A8S1H669_9PELO</name>
<protein>
    <submittedName>
        <fullName evidence="2">Uncharacterized protein</fullName>
    </submittedName>
</protein>
<feature type="compositionally biased region" description="Basic and acidic residues" evidence="1">
    <location>
        <begin position="16"/>
        <end position="26"/>
    </location>
</feature>
<evidence type="ECO:0000256" key="1">
    <source>
        <dbReference type="SAM" id="MobiDB-lite"/>
    </source>
</evidence>
<reference evidence="2" key="1">
    <citation type="submission" date="2020-10" db="EMBL/GenBank/DDBJ databases">
        <authorList>
            <person name="Kikuchi T."/>
        </authorList>
    </citation>
    <scope>NUCLEOTIDE SEQUENCE</scope>
    <source>
        <strain evidence="2">NKZ352</strain>
    </source>
</reference>
<dbReference type="AlphaFoldDB" id="A0A8S1H669"/>
<dbReference type="Proteomes" id="UP000835052">
    <property type="component" value="Unassembled WGS sequence"/>
</dbReference>
<comment type="caution">
    <text evidence="2">The sequence shown here is derived from an EMBL/GenBank/DDBJ whole genome shotgun (WGS) entry which is preliminary data.</text>
</comment>
<feature type="compositionally biased region" description="Basic and acidic residues" evidence="1">
    <location>
        <begin position="90"/>
        <end position="102"/>
    </location>
</feature>
<accession>A0A8S1H669</accession>
<evidence type="ECO:0000313" key="3">
    <source>
        <dbReference type="Proteomes" id="UP000835052"/>
    </source>
</evidence>
<feature type="compositionally biased region" description="Acidic residues" evidence="1">
    <location>
        <begin position="392"/>
        <end position="406"/>
    </location>
</feature>
<keyword evidence="3" id="KW-1185">Reference proteome</keyword>